<evidence type="ECO:0000256" key="3">
    <source>
        <dbReference type="ARBA" id="ARBA00022448"/>
    </source>
</evidence>
<dbReference type="InterPro" id="IPR006260">
    <property type="entry name" value="TonB/TolA_C"/>
</dbReference>
<protein>
    <recommendedName>
        <fullName evidence="11">TonB C-terminal domain-containing protein</fullName>
    </recommendedName>
</protein>
<evidence type="ECO:0000313" key="12">
    <source>
        <dbReference type="EMBL" id="GFE64684.1"/>
    </source>
</evidence>
<dbReference type="SUPFAM" id="SSF74653">
    <property type="entry name" value="TolA/TonB C-terminal domain"/>
    <property type="match status" value="1"/>
</dbReference>
<gene>
    <name evidence="12" type="ORF">KIN_17580</name>
</gene>
<evidence type="ECO:0000256" key="4">
    <source>
        <dbReference type="ARBA" id="ARBA00022475"/>
    </source>
</evidence>
<dbReference type="GO" id="GO:0098797">
    <property type="term" value="C:plasma membrane protein complex"/>
    <property type="evidence" value="ECO:0007669"/>
    <property type="project" value="TreeGrafter"/>
</dbReference>
<keyword evidence="6" id="KW-0812">Transmembrane</keyword>
<evidence type="ECO:0000313" key="13">
    <source>
        <dbReference type="Proteomes" id="UP000436822"/>
    </source>
</evidence>
<keyword evidence="7" id="KW-0653">Protein transport</keyword>
<dbReference type="GO" id="GO:0031992">
    <property type="term" value="F:energy transducer activity"/>
    <property type="evidence" value="ECO:0007669"/>
    <property type="project" value="TreeGrafter"/>
</dbReference>
<dbReference type="Proteomes" id="UP000436822">
    <property type="component" value="Unassembled WGS sequence"/>
</dbReference>
<keyword evidence="5" id="KW-0997">Cell inner membrane</keyword>
<keyword evidence="13" id="KW-1185">Reference proteome</keyword>
<keyword evidence="3" id="KW-0813">Transport</keyword>
<evidence type="ECO:0000256" key="6">
    <source>
        <dbReference type="ARBA" id="ARBA00022692"/>
    </source>
</evidence>
<keyword evidence="9" id="KW-0472">Membrane</keyword>
<dbReference type="AlphaFoldDB" id="A0A6N6JEY1"/>
<evidence type="ECO:0000256" key="7">
    <source>
        <dbReference type="ARBA" id="ARBA00022927"/>
    </source>
</evidence>
<dbReference type="GO" id="GO:0015031">
    <property type="term" value="P:protein transport"/>
    <property type="evidence" value="ECO:0007669"/>
    <property type="project" value="UniProtKB-KW"/>
</dbReference>
<dbReference type="Gene3D" id="3.30.1150.10">
    <property type="match status" value="1"/>
</dbReference>
<dbReference type="GO" id="GO:0055085">
    <property type="term" value="P:transmembrane transport"/>
    <property type="evidence" value="ECO:0007669"/>
    <property type="project" value="InterPro"/>
</dbReference>
<dbReference type="PANTHER" id="PTHR33446">
    <property type="entry name" value="PROTEIN TONB-RELATED"/>
    <property type="match status" value="1"/>
</dbReference>
<evidence type="ECO:0000256" key="5">
    <source>
        <dbReference type="ARBA" id="ARBA00022519"/>
    </source>
</evidence>
<comment type="subcellular location">
    <subcellularLocation>
        <location evidence="1">Cell inner membrane</location>
        <topology evidence="1">Single-pass membrane protein</topology>
        <orientation evidence="1">Periplasmic side</orientation>
    </subcellularLocation>
</comment>
<keyword evidence="4" id="KW-1003">Cell membrane</keyword>
<sequence length="310" mass="32630">MIATSRWIAGLALIAAAVLHLAGLVRMDFAADIEIAGGQVGATQASLGNAFADMAEGTLTRVEATEINQPLVVEQMAKQQDVQKITETVSALPEAKPVSDGTVTMVPSATDTAATPNLTTLAPMRPMQTTPIAPTAPVGILQAEDPTETEVSKSLRPKPRKREFVERNAMSDKPPTPDRARRADATPQGNEAQTNARAGQSDGVTSTPHAQRTTGSPRSTQEGNAAASNYPGQVMSRIQRVRRPSLRTRGTATIAFRIATNGGLSAISLVSSSGSAELDRVALQIIQRAAPFPIPPKGAQRSFSIPIKGR</sequence>
<comment type="similarity">
    <text evidence="2">Belongs to the TonB family.</text>
</comment>
<dbReference type="NCBIfam" id="TIGR01352">
    <property type="entry name" value="tonB_Cterm"/>
    <property type="match status" value="1"/>
</dbReference>
<evidence type="ECO:0000256" key="2">
    <source>
        <dbReference type="ARBA" id="ARBA00006555"/>
    </source>
</evidence>
<organism evidence="12 13">
    <name type="scientific">Litoreibacter roseus</name>
    <dbReference type="NCBI Taxonomy" id="2601869"/>
    <lineage>
        <taxon>Bacteria</taxon>
        <taxon>Pseudomonadati</taxon>
        <taxon>Pseudomonadota</taxon>
        <taxon>Alphaproteobacteria</taxon>
        <taxon>Rhodobacterales</taxon>
        <taxon>Roseobacteraceae</taxon>
        <taxon>Litoreibacter</taxon>
    </lineage>
</organism>
<dbReference type="PROSITE" id="PS52015">
    <property type="entry name" value="TONB_CTD"/>
    <property type="match status" value="1"/>
</dbReference>
<evidence type="ECO:0000259" key="11">
    <source>
        <dbReference type="PROSITE" id="PS52015"/>
    </source>
</evidence>
<feature type="compositionally biased region" description="Polar residues" evidence="10">
    <location>
        <begin position="187"/>
        <end position="231"/>
    </location>
</feature>
<evidence type="ECO:0000256" key="9">
    <source>
        <dbReference type="ARBA" id="ARBA00023136"/>
    </source>
</evidence>
<evidence type="ECO:0000256" key="8">
    <source>
        <dbReference type="ARBA" id="ARBA00022989"/>
    </source>
</evidence>
<dbReference type="RefSeq" id="WP_159806056.1">
    <property type="nucleotide sequence ID" value="NZ_BLJE01000002.1"/>
</dbReference>
<feature type="region of interest" description="Disordered" evidence="10">
    <location>
        <begin position="141"/>
        <end position="237"/>
    </location>
</feature>
<feature type="domain" description="TonB C-terminal" evidence="11">
    <location>
        <begin position="224"/>
        <end position="310"/>
    </location>
</feature>
<evidence type="ECO:0000256" key="1">
    <source>
        <dbReference type="ARBA" id="ARBA00004383"/>
    </source>
</evidence>
<name>A0A6N6JEY1_9RHOB</name>
<dbReference type="InterPro" id="IPR037682">
    <property type="entry name" value="TonB_C"/>
</dbReference>
<feature type="compositionally biased region" description="Basic and acidic residues" evidence="10">
    <location>
        <begin position="162"/>
        <end position="184"/>
    </location>
</feature>
<keyword evidence="8" id="KW-1133">Transmembrane helix</keyword>
<accession>A0A6N6JEY1</accession>
<dbReference type="EMBL" id="BLJE01000002">
    <property type="protein sequence ID" value="GFE64684.1"/>
    <property type="molecule type" value="Genomic_DNA"/>
</dbReference>
<dbReference type="Pfam" id="PF13103">
    <property type="entry name" value="TonB_2"/>
    <property type="match status" value="1"/>
</dbReference>
<reference evidence="12 13" key="1">
    <citation type="submission" date="2019-12" db="EMBL/GenBank/DDBJ databases">
        <title>Litoreibacter badius sp. nov., a novel bacteriochlorophyll a-containing bacterium in the genus Litoreibacter.</title>
        <authorList>
            <person name="Kanamuro M."/>
            <person name="Takabe Y."/>
            <person name="Mori K."/>
            <person name="Takaichi S."/>
            <person name="Hanada S."/>
        </authorList>
    </citation>
    <scope>NUCLEOTIDE SEQUENCE [LARGE SCALE GENOMIC DNA]</scope>
    <source>
        <strain evidence="12 13">K6</strain>
    </source>
</reference>
<evidence type="ECO:0000256" key="10">
    <source>
        <dbReference type="SAM" id="MobiDB-lite"/>
    </source>
</evidence>
<dbReference type="InterPro" id="IPR051045">
    <property type="entry name" value="TonB-dependent_transducer"/>
</dbReference>
<comment type="caution">
    <text evidence="12">The sequence shown here is derived from an EMBL/GenBank/DDBJ whole genome shotgun (WGS) entry which is preliminary data.</text>
</comment>
<proteinExistence type="inferred from homology"/>
<dbReference type="PANTHER" id="PTHR33446:SF2">
    <property type="entry name" value="PROTEIN TONB"/>
    <property type="match status" value="1"/>
</dbReference>
<dbReference type="OrthoDB" id="7930032at2"/>